<dbReference type="SUPFAM" id="SSF111331">
    <property type="entry name" value="NAD kinase/diacylglycerol kinase-like"/>
    <property type="match status" value="1"/>
</dbReference>
<dbReference type="InterPro" id="IPR016064">
    <property type="entry name" value="NAD/diacylglycerol_kinase_sf"/>
</dbReference>
<evidence type="ECO:0000313" key="3">
    <source>
        <dbReference type="Proteomes" id="UP000810171"/>
    </source>
</evidence>
<sequence>MGADTHDTRRFLVVINPGAGDQDDQALEAQIRERLPASVLVELLQLSPSRHGLEPQLRPLVRRCREERLILVVAGGDGTLNAALRVVAGSGVTLAVIPRGTFNFFARDRGIPEQVDAALEVLLTGTEASFPLARVNGFPFCVSASLGVYPKIIAAREQVSAITGRNRLVSLLSGVWVFLTRARGRRLVLAHDGNRHIETAPMLLASVSPAQLSNFDLPEIEQIRSGQMLVFVMRSDSALALLRYLWASVKGRLRKLDQLDYFLTRRLDVTTRRHHMTVAIDGELRRLNTPLTFSVAPDAFTCLVPAHDEAMPCE</sequence>
<evidence type="ECO:0000259" key="1">
    <source>
        <dbReference type="PROSITE" id="PS50146"/>
    </source>
</evidence>
<dbReference type="PROSITE" id="PS50146">
    <property type="entry name" value="DAGK"/>
    <property type="match status" value="1"/>
</dbReference>
<gene>
    <name evidence="2" type="ORF">H9C73_04130</name>
</gene>
<dbReference type="SMART" id="SM00046">
    <property type="entry name" value="DAGKc"/>
    <property type="match status" value="1"/>
</dbReference>
<comment type="caution">
    <text evidence="2">The sequence shown here is derived from an EMBL/GenBank/DDBJ whole genome shotgun (WGS) entry which is preliminary data.</text>
</comment>
<dbReference type="Pfam" id="PF00781">
    <property type="entry name" value="DAGK_cat"/>
    <property type="match status" value="1"/>
</dbReference>
<dbReference type="Proteomes" id="UP000810171">
    <property type="component" value="Unassembled WGS sequence"/>
</dbReference>
<organism evidence="2 3">
    <name type="scientific">Marinobacterium alkalitolerans</name>
    <dbReference type="NCBI Taxonomy" id="1542925"/>
    <lineage>
        <taxon>Bacteria</taxon>
        <taxon>Pseudomonadati</taxon>
        <taxon>Pseudomonadota</taxon>
        <taxon>Gammaproteobacteria</taxon>
        <taxon>Oceanospirillales</taxon>
        <taxon>Oceanospirillaceae</taxon>
        <taxon>Marinobacterium</taxon>
    </lineage>
</organism>
<dbReference type="Gene3D" id="2.60.200.40">
    <property type="match status" value="1"/>
</dbReference>
<dbReference type="InterPro" id="IPR001206">
    <property type="entry name" value="Diacylglycerol_kinase_cat_dom"/>
</dbReference>
<dbReference type="EMBL" id="JACVEW010000004">
    <property type="protein sequence ID" value="MBP0047912.1"/>
    <property type="molecule type" value="Genomic_DNA"/>
</dbReference>
<feature type="domain" description="DAGKc" evidence="1">
    <location>
        <begin position="6"/>
        <end position="139"/>
    </location>
</feature>
<dbReference type="InterPro" id="IPR017438">
    <property type="entry name" value="ATP-NAD_kinase_N"/>
</dbReference>
<name>A0ABS3Z899_9GAMM</name>
<dbReference type="Gene3D" id="3.40.50.10330">
    <property type="entry name" value="Probable inorganic polyphosphate/atp-NAD kinase, domain 1"/>
    <property type="match status" value="1"/>
</dbReference>
<keyword evidence="3" id="KW-1185">Reference proteome</keyword>
<protein>
    <recommendedName>
        <fullName evidence="1">DAGKc domain-containing protein</fullName>
    </recommendedName>
</protein>
<proteinExistence type="predicted"/>
<dbReference type="RefSeq" id="WP_209286524.1">
    <property type="nucleotide sequence ID" value="NZ_JACVEW010000004.1"/>
</dbReference>
<evidence type="ECO:0000313" key="2">
    <source>
        <dbReference type="EMBL" id="MBP0047912.1"/>
    </source>
</evidence>
<reference evidence="2 3" key="1">
    <citation type="submission" date="2020-09" db="EMBL/GenBank/DDBJ databases">
        <authorList>
            <person name="Tanuku N.R.S."/>
        </authorList>
    </citation>
    <scope>NUCLEOTIDE SEQUENCE [LARGE SCALE GENOMIC DNA]</scope>
    <source>
        <strain evidence="2 3">AK62</strain>
    </source>
</reference>
<accession>A0ABS3Z899</accession>